<evidence type="ECO:0000256" key="1">
    <source>
        <dbReference type="SAM" id="MobiDB-lite"/>
    </source>
</evidence>
<name>A0A9W6UDZ3_9STRA</name>
<sequence>MNKPGSTHGTRRGGPHVIGEAGALSLAHEERTVTGLAHVKDSGVAGVTEAIEEKAAPKKRSVSRVDGDNDVEAEEAGEAWGQSDPNSGEGSGADEMSGDGDETEE</sequence>
<comment type="caution">
    <text evidence="2">The sequence shown here is derived from an EMBL/GenBank/DDBJ whole genome shotgun (WGS) entry which is preliminary data.</text>
</comment>
<proteinExistence type="predicted"/>
<reference evidence="2" key="1">
    <citation type="submission" date="2023-04" db="EMBL/GenBank/DDBJ databases">
        <title>Phytophthora fragariaefolia NBRC 109709.</title>
        <authorList>
            <person name="Ichikawa N."/>
            <person name="Sato H."/>
            <person name="Tonouchi N."/>
        </authorList>
    </citation>
    <scope>NUCLEOTIDE SEQUENCE</scope>
    <source>
        <strain evidence="2">NBRC 109709</strain>
    </source>
</reference>
<feature type="region of interest" description="Disordered" evidence="1">
    <location>
        <begin position="53"/>
        <end position="105"/>
    </location>
</feature>
<dbReference type="Proteomes" id="UP001165121">
    <property type="component" value="Unassembled WGS sequence"/>
</dbReference>
<feature type="compositionally biased region" description="Acidic residues" evidence="1">
    <location>
        <begin position="68"/>
        <end position="77"/>
    </location>
</feature>
<evidence type="ECO:0000313" key="3">
    <source>
        <dbReference type="Proteomes" id="UP001165121"/>
    </source>
</evidence>
<dbReference type="EMBL" id="BSXT01000650">
    <property type="protein sequence ID" value="GMF31726.1"/>
    <property type="molecule type" value="Genomic_DNA"/>
</dbReference>
<accession>A0A9W6UDZ3</accession>
<feature type="region of interest" description="Disordered" evidence="1">
    <location>
        <begin position="1"/>
        <end position="22"/>
    </location>
</feature>
<gene>
    <name evidence="2" type="ORF">Pfra01_000735400</name>
</gene>
<feature type="compositionally biased region" description="Acidic residues" evidence="1">
    <location>
        <begin position="96"/>
        <end position="105"/>
    </location>
</feature>
<organism evidence="2 3">
    <name type="scientific">Phytophthora fragariaefolia</name>
    <dbReference type="NCBI Taxonomy" id="1490495"/>
    <lineage>
        <taxon>Eukaryota</taxon>
        <taxon>Sar</taxon>
        <taxon>Stramenopiles</taxon>
        <taxon>Oomycota</taxon>
        <taxon>Peronosporomycetes</taxon>
        <taxon>Peronosporales</taxon>
        <taxon>Peronosporaceae</taxon>
        <taxon>Phytophthora</taxon>
    </lineage>
</organism>
<keyword evidence="3" id="KW-1185">Reference proteome</keyword>
<dbReference type="AlphaFoldDB" id="A0A9W6UDZ3"/>
<evidence type="ECO:0000313" key="2">
    <source>
        <dbReference type="EMBL" id="GMF31726.1"/>
    </source>
</evidence>
<protein>
    <submittedName>
        <fullName evidence="2">Unnamed protein product</fullName>
    </submittedName>
</protein>